<reference evidence="2 3" key="1">
    <citation type="submission" date="2018-05" db="EMBL/GenBank/DDBJ databases">
        <title>Whole genome sequencing for identification of molecular markers to develop diagnostic detection tools for the regulated plant pathogen Lachnellula willkommii.</title>
        <authorList>
            <person name="Giroux E."/>
            <person name="Bilodeau G."/>
        </authorList>
    </citation>
    <scope>NUCLEOTIDE SEQUENCE [LARGE SCALE GENOMIC DNA]</scope>
    <source>
        <strain evidence="2 3">CBS 203.66</strain>
    </source>
</reference>
<dbReference type="EMBL" id="QGMF01000475">
    <property type="protein sequence ID" value="TVY15621.1"/>
    <property type="molecule type" value="Genomic_DNA"/>
</dbReference>
<dbReference type="SUPFAM" id="SSF48452">
    <property type="entry name" value="TPR-like"/>
    <property type="match status" value="1"/>
</dbReference>
<keyword evidence="3" id="KW-1185">Reference proteome</keyword>
<feature type="region of interest" description="Disordered" evidence="1">
    <location>
        <begin position="1"/>
        <end position="87"/>
    </location>
</feature>
<feature type="compositionally biased region" description="Low complexity" evidence="1">
    <location>
        <begin position="43"/>
        <end position="60"/>
    </location>
</feature>
<sequence>MKPSPAGSPPKKHTRIGSASRALPRRSTRGPLDIEDPTNPLASPTLTNQPSSLLSPSTSQYHTPRMPSPAPGSNLSTLSSNPSFKTAHSTLTTQKDFSYLLRPEIYHPLTLLDVPPPFRTTASQPDPSTPLETLLSAGHFRSATIKASQLLTAPQAPPTPTIFSLLYIRLSCLTLCNQTALAAQEVKCLEDLNSSYYRDDDSGVHLVPWNLRVLAVRLQGMGYADARRGVMGFYELAREARLTLTSLKKTLALSPSASTSDEIAVWEERLSELAIRVASALIEMQDLEGATHFLHTSSPQSPSSSPTQSPTQTTSPPPLQTQKALLYLCLGDVEAARSCIGSTDADADAHDDNGKVILALAQMADGEFDSCVQVWEDLITAASASAAAAAGGENHGGELAMYKQNLAVCLLYLGRMDHAKETLESLIDSHHNFHALTFNLSTIYELCTERSRALKIGLAERVAGMLVERRGREEEGDGDGDVGSEKVNADFKL</sequence>
<dbReference type="OrthoDB" id="428342at2759"/>
<dbReference type="Gene3D" id="1.25.40.10">
    <property type="entry name" value="Tetratricopeptide repeat domain"/>
    <property type="match status" value="1"/>
</dbReference>
<dbReference type="Proteomes" id="UP000469559">
    <property type="component" value="Unassembled WGS sequence"/>
</dbReference>
<gene>
    <name evidence="2" type="primary">TRAPPC12</name>
    <name evidence="2" type="ORF">LARI1_G005452</name>
</gene>
<accession>A0A8T9B8B6</accession>
<feature type="region of interest" description="Disordered" evidence="1">
    <location>
        <begin position="470"/>
        <end position="493"/>
    </location>
</feature>
<protein>
    <submittedName>
        <fullName evidence="2">Trafficking protein particle complex subunit 12</fullName>
    </submittedName>
</protein>
<proteinExistence type="predicted"/>
<organism evidence="2 3">
    <name type="scientific">Lachnellula arida</name>
    <dbReference type="NCBI Taxonomy" id="1316785"/>
    <lineage>
        <taxon>Eukaryota</taxon>
        <taxon>Fungi</taxon>
        <taxon>Dikarya</taxon>
        <taxon>Ascomycota</taxon>
        <taxon>Pezizomycotina</taxon>
        <taxon>Leotiomycetes</taxon>
        <taxon>Helotiales</taxon>
        <taxon>Lachnaceae</taxon>
        <taxon>Lachnellula</taxon>
    </lineage>
</organism>
<dbReference type="InterPro" id="IPR011990">
    <property type="entry name" value="TPR-like_helical_dom_sf"/>
</dbReference>
<name>A0A8T9B8B6_9HELO</name>
<dbReference type="AlphaFoldDB" id="A0A8T9B8B6"/>
<comment type="caution">
    <text evidence="2">The sequence shown here is derived from an EMBL/GenBank/DDBJ whole genome shotgun (WGS) entry which is preliminary data.</text>
</comment>
<dbReference type="PANTHER" id="PTHR21581">
    <property type="entry name" value="D-ALANYL-D-ALANINE CARBOXYPEPTIDASE"/>
    <property type="match status" value="1"/>
</dbReference>
<dbReference type="PANTHER" id="PTHR21581:SF6">
    <property type="entry name" value="TRAFFICKING PROTEIN PARTICLE COMPLEX SUBUNIT 12"/>
    <property type="match status" value="1"/>
</dbReference>
<feature type="compositionally biased region" description="Basic and acidic residues" evidence="1">
    <location>
        <begin position="483"/>
        <end position="493"/>
    </location>
</feature>
<evidence type="ECO:0000313" key="2">
    <source>
        <dbReference type="EMBL" id="TVY15621.1"/>
    </source>
</evidence>
<evidence type="ECO:0000313" key="3">
    <source>
        <dbReference type="Proteomes" id="UP000469559"/>
    </source>
</evidence>
<feature type="compositionally biased region" description="Polar residues" evidence="1">
    <location>
        <begin position="71"/>
        <end position="87"/>
    </location>
</feature>
<dbReference type="GO" id="GO:0005794">
    <property type="term" value="C:Golgi apparatus"/>
    <property type="evidence" value="ECO:0007669"/>
    <property type="project" value="TreeGrafter"/>
</dbReference>
<feature type="compositionally biased region" description="Low complexity" evidence="1">
    <location>
        <begin position="296"/>
        <end position="314"/>
    </location>
</feature>
<dbReference type="GO" id="GO:0030008">
    <property type="term" value="C:TRAPP complex"/>
    <property type="evidence" value="ECO:0007669"/>
    <property type="project" value="TreeGrafter"/>
</dbReference>
<evidence type="ECO:0000256" key="1">
    <source>
        <dbReference type="SAM" id="MobiDB-lite"/>
    </source>
</evidence>
<feature type="region of interest" description="Disordered" evidence="1">
    <location>
        <begin position="293"/>
        <end position="317"/>
    </location>
</feature>